<feature type="domain" description="Pesticidal crystal protein Cry22Aa Ig-like" evidence="2">
    <location>
        <begin position="268"/>
        <end position="331"/>
    </location>
</feature>
<feature type="compositionally biased region" description="Pro residues" evidence="1">
    <location>
        <begin position="144"/>
        <end position="156"/>
    </location>
</feature>
<evidence type="ECO:0000313" key="3">
    <source>
        <dbReference type="EMBL" id="EDH0842357.1"/>
    </source>
</evidence>
<dbReference type="Pfam" id="PF16403">
    <property type="entry name" value="Bact_surface_Ig-like"/>
    <property type="match status" value="4"/>
</dbReference>
<name>A0A9P2FGZ3_LISMN</name>
<dbReference type="AlphaFoldDB" id="A0A9P2FGZ3"/>
<organism evidence="3 4">
    <name type="scientific">Listeria monocytogenes</name>
    <dbReference type="NCBI Taxonomy" id="1639"/>
    <lineage>
        <taxon>Bacteria</taxon>
        <taxon>Bacillati</taxon>
        <taxon>Bacillota</taxon>
        <taxon>Bacilli</taxon>
        <taxon>Bacillales</taxon>
        <taxon>Listeriaceae</taxon>
        <taxon>Listeria</taxon>
    </lineage>
</organism>
<sequence>MNSRMAPKWNKKVVIALASVGLVGSIGTGVFFAYNDNASEKVGHQAEEKVKSVSKSNLDRILGEDNSKKKDTKKDVLQGILTKEKEKSDQFAAIIDSKDGSKTLSSGEVALAVINTLPADTKTTVKTHQPVDEPILIPAVNTPTPIPTPTPEPPVVPIDDSDNDDKDKDDVIVPPVDVNHAPFLYAENQTIHIGSNFNPYRYATAMDEEDGDLTSSVQVVSNNVNPDKEGSYNVTYKVTDSAGKVVERSIAIEVVNDAPVLHVVNREVSVGDTFNPLESVSAYDTEDGDISSRIQVTENNVNNQVPGTYSVTYKVTDFFGKSTTETIQVQVVNDKPTISASDKELNVGDVFDPLDGVRANDKQDGDLTSVIRVQANDVDTTKAGTYHVTYVVEDSAGAIVEKTVVITVKEKNTAPEIQMNTETINLNVGANPDWKVGVTANDQEDGDITNAITVNATDVNLDVPGNYIVIYQVTDSGGLTTTKEVSVTVE</sequence>
<evidence type="ECO:0000313" key="4">
    <source>
        <dbReference type="Proteomes" id="UP000335978"/>
    </source>
</evidence>
<reference evidence="3 4" key="1">
    <citation type="submission" date="2019-10" db="EMBL/GenBank/DDBJ databases">
        <authorList>
            <consortium name="GenomeTrakr: Next Generation Sequencing Network for Food Pathogen Tracability"/>
        </authorList>
    </citation>
    <scope>NUCLEOTIDE SEQUENCE [LARGE SCALE GENOMIC DNA]</scope>
    <source>
        <strain evidence="3 4">CFSAN085184</strain>
    </source>
</reference>
<accession>A0A9P2FGZ3</accession>
<dbReference type="Proteomes" id="UP000335978">
    <property type="component" value="Unassembled WGS sequence"/>
</dbReference>
<evidence type="ECO:0000256" key="1">
    <source>
        <dbReference type="SAM" id="MobiDB-lite"/>
    </source>
</evidence>
<evidence type="ECO:0000259" key="2">
    <source>
        <dbReference type="Pfam" id="PF16403"/>
    </source>
</evidence>
<dbReference type="InterPro" id="IPR013783">
    <property type="entry name" value="Ig-like_fold"/>
</dbReference>
<feature type="domain" description="Pesticidal crystal protein Cry22Aa Ig-like" evidence="2">
    <location>
        <begin position="342"/>
        <end position="407"/>
    </location>
</feature>
<gene>
    <name evidence="3" type="ORF">GCV64_14820</name>
</gene>
<proteinExistence type="predicted"/>
<comment type="caution">
    <text evidence="3">The sequence shown here is derived from an EMBL/GenBank/DDBJ whole genome shotgun (WGS) entry which is preliminary data.</text>
</comment>
<dbReference type="Gene3D" id="2.60.40.10">
    <property type="entry name" value="Immunoglobulins"/>
    <property type="match status" value="4"/>
</dbReference>
<dbReference type="InterPro" id="IPR032179">
    <property type="entry name" value="Cry22Aa_Ig-like"/>
</dbReference>
<feature type="domain" description="Pesticidal crystal protein Cry22Aa Ig-like" evidence="2">
    <location>
        <begin position="422"/>
        <end position="489"/>
    </location>
</feature>
<protein>
    <submittedName>
        <fullName evidence="3">DUF5011 domain-containing protein</fullName>
    </submittedName>
</protein>
<feature type="region of interest" description="Disordered" evidence="1">
    <location>
        <begin position="141"/>
        <end position="169"/>
    </location>
</feature>
<dbReference type="EMBL" id="AAMGHX010000007">
    <property type="protein sequence ID" value="EDH0842357.1"/>
    <property type="molecule type" value="Genomic_DNA"/>
</dbReference>
<feature type="domain" description="Pesticidal crystal protein Cry22Aa Ig-like" evidence="2">
    <location>
        <begin position="187"/>
        <end position="247"/>
    </location>
</feature>